<dbReference type="SUPFAM" id="SSF51905">
    <property type="entry name" value="FAD/NAD(P)-binding domain"/>
    <property type="match status" value="1"/>
</dbReference>
<dbReference type="EMBL" id="BARW01031683">
    <property type="protein sequence ID" value="GAJ05083.1"/>
    <property type="molecule type" value="Genomic_DNA"/>
</dbReference>
<sequence>SKLNIFTAYIYSKIVHFNPEYLYVTERGPQKTSLDYYLYTIARKEGINFEFSNPLTQDMLNSIPDNSIIAAGTYSGLCKYLKLRSIPFVHFDSRMKTECNDSFCMAYFDTYIGGYGYAYIAAKDNLLSGEVDFFLNQSYEKYLQKFKNQLKKTKNIQFSTWSMVEDNYPEQVQLFKKTHGKNYLLAGALSGFHDPFFGFGVNSALVSGKIAATALIDKKRGMKEFKRFSEHLPGLYLLSKIYRYI</sequence>
<comment type="caution">
    <text evidence="1">The sequence shown here is derived from an EMBL/GenBank/DDBJ whole genome shotgun (WGS) entry which is preliminary data.</text>
</comment>
<dbReference type="AlphaFoldDB" id="X1TIE2"/>
<organism evidence="1">
    <name type="scientific">marine sediment metagenome</name>
    <dbReference type="NCBI Taxonomy" id="412755"/>
    <lineage>
        <taxon>unclassified sequences</taxon>
        <taxon>metagenomes</taxon>
        <taxon>ecological metagenomes</taxon>
    </lineage>
</organism>
<dbReference type="InterPro" id="IPR036188">
    <property type="entry name" value="FAD/NAD-bd_sf"/>
</dbReference>
<proteinExistence type="predicted"/>
<feature type="non-terminal residue" evidence="1">
    <location>
        <position position="245"/>
    </location>
</feature>
<gene>
    <name evidence="1" type="ORF">S12H4_50331</name>
</gene>
<evidence type="ECO:0000313" key="1">
    <source>
        <dbReference type="EMBL" id="GAJ05083.1"/>
    </source>
</evidence>
<protein>
    <submittedName>
        <fullName evidence="1">Uncharacterized protein</fullName>
    </submittedName>
</protein>
<feature type="non-terminal residue" evidence="1">
    <location>
        <position position="1"/>
    </location>
</feature>
<reference evidence="1" key="1">
    <citation type="journal article" date="2014" name="Front. Microbiol.">
        <title>High frequency of phylogenetically diverse reductive dehalogenase-homologous genes in deep subseafloor sedimentary metagenomes.</title>
        <authorList>
            <person name="Kawai M."/>
            <person name="Futagami T."/>
            <person name="Toyoda A."/>
            <person name="Takaki Y."/>
            <person name="Nishi S."/>
            <person name="Hori S."/>
            <person name="Arai W."/>
            <person name="Tsubouchi T."/>
            <person name="Morono Y."/>
            <person name="Uchiyama I."/>
            <person name="Ito T."/>
            <person name="Fujiyama A."/>
            <person name="Inagaki F."/>
            <person name="Takami H."/>
        </authorList>
    </citation>
    <scope>NUCLEOTIDE SEQUENCE</scope>
    <source>
        <strain evidence="1">Expedition CK06-06</strain>
    </source>
</reference>
<dbReference type="Gene3D" id="3.50.50.60">
    <property type="entry name" value="FAD/NAD(P)-binding domain"/>
    <property type="match status" value="1"/>
</dbReference>
<name>X1TIE2_9ZZZZ</name>
<accession>X1TIE2</accession>